<dbReference type="EMBL" id="CM043022">
    <property type="protein sequence ID" value="KAI4456742.1"/>
    <property type="molecule type" value="Genomic_DNA"/>
</dbReference>
<accession>A0ACB9SP54</accession>
<evidence type="ECO:0000313" key="2">
    <source>
        <dbReference type="Proteomes" id="UP001056778"/>
    </source>
</evidence>
<gene>
    <name evidence="1" type="ORF">MML48_8g00002497</name>
</gene>
<keyword evidence="2" id="KW-1185">Reference proteome</keyword>
<evidence type="ECO:0000313" key="1">
    <source>
        <dbReference type="EMBL" id="KAI4456742.1"/>
    </source>
</evidence>
<protein>
    <submittedName>
        <fullName evidence="1">Uncharacterized protein</fullName>
    </submittedName>
</protein>
<reference evidence="1" key="1">
    <citation type="submission" date="2022-04" db="EMBL/GenBank/DDBJ databases">
        <title>Chromosome-scale genome assembly of Holotrichia oblita Faldermann.</title>
        <authorList>
            <person name="Rongchong L."/>
        </authorList>
    </citation>
    <scope>NUCLEOTIDE SEQUENCE</scope>
    <source>
        <strain evidence="1">81SQS9</strain>
    </source>
</reference>
<comment type="caution">
    <text evidence="1">The sequence shown here is derived from an EMBL/GenBank/DDBJ whole genome shotgun (WGS) entry which is preliminary data.</text>
</comment>
<proteinExistence type="predicted"/>
<organism evidence="1 2">
    <name type="scientific">Holotrichia oblita</name>
    <name type="common">Chafer beetle</name>
    <dbReference type="NCBI Taxonomy" id="644536"/>
    <lineage>
        <taxon>Eukaryota</taxon>
        <taxon>Metazoa</taxon>
        <taxon>Ecdysozoa</taxon>
        <taxon>Arthropoda</taxon>
        <taxon>Hexapoda</taxon>
        <taxon>Insecta</taxon>
        <taxon>Pterygota</taxon>
        <taxon>Neoptera</taxon>
        <taxon>Endopterygota</taxon>
        <taxon>Coleoptera</taxon>
        <taxon>Polyphaga</taxon>
        <taxon>Scarabaeiformia</taxon>
        <taxon>Scarabaeidae</taxon>
        <taxon>Melolonthinae</taxon>
        <taxon>Holotrichia</taxon>
    </lineage>
</organism>
<sequence length="775" mass="90351">MKRQKAKGFPELEKAFVKWFSQSQQENVPKGGIVTKDKEVPRGPFHVRSDISHPCYKQSWSFYRTNTNILQLTSQIKYYTISHTKVKNIDEVKDTLNKNYETRVEKKPALNAYWIQKGHSYYKYQPYYSEVAKEENELFISANKGFLENLQFLLQCTYHQFWNYVIFEPRLKTILRSYLLNPVHIYELKYLEGEYLTFYDDIYNKVAMIYLRMLTCKESNVEFMSEETLLKLLDTNKIINYIDIMNLLMLYNKTNPKLINQIDHLFFSDKQKTKYTKELVKILNHFLLIFDMVGGQICGFEQNSVVIPIGIRSKPSVFDPYWLEEVVTYLLDTAATLNSLLSYCPPAIESAFSLGLAYRLTYFYNRIYPALYEMMHDRSNLPPNWPSIKARILDHIAMSRNEFVNAFHAIVTHFIDEIIQTLGDNEKQDACLERYISLISAALEDELFIFDYHHTHQIDLQLQTLADFHPQITRDHMRTNYILECLSTLPTLEKLKEQKIEKKAELNFTLPTTVQETSSLNEENQKHTYTESEILDLTKAVADTLPHLGDGFIRECLISYNYNTSEVISAILDERLPLRLDALPRDLIYVPPEPAPEQPTLAYTGKRPDYKDATQLLNDKSELEDVKKFVLKVSNVSYDPYDDEYDDRYDDEPVLRFYDKTDESSMYEHMGKRFEGYELVSDPSESSSEEEQDEAAAAKPKNAFCEDPAVLRAKREANRGGRGRSNDVVGKPKGQGQDKNVLHNREKKNVHKSSRANHNRKGGAQWKRNKGMIPS</sequence>
<name>A0ACB9SP54_HOLOL</name>
<dbReference type="Proteomes" id="UP001056778">
    <property type="component" value="Chromosome 8"/>
</dbReference>